<name>A0AAE0GCX1_9CHLO</name>
<evidence type="ECO:0000313" key="4">
    <source>
        <dbReference type="Proteomes" id="UP001190700"/>
    </source>
</evidence>
<feature type="non-terminal residue" evidence="3">
    <location>
        <position position="434"/>
    </location>
</feature>
<evidence type="ECO:0000259" key="2">
    <source>
        <dbReference type="Pfam" id="PF02374"/>
    </source>
</evidence>
<gene>
    <name evidence="3" type="ORF">CYMTET_16068</name>
</gene>
<dbReference type="GO" id="GO:0043529">
    <property type="term" value="C:GET complex"/>
    <property type="evidence" value="ECO:0007669"/>
    <property type="project" value="TreeGrafter"/>
</dbReference>
<feature type="domain" description="ArsA/GET3 Anion-transporting ATPase-like" evidence="2">
    <location>
        <begin position="110"/>
        <end position="378"/>
    </location>
</feature>
<dbReference type="Pfam" id="PF02374">
    <property type="entry name" value="ArsA_ATPase"/>
    <property type="match status" value="1"/>
</dbReference>
<sequence>MNTTTMTRTCTADHRLLNQRTRPWAKATRAVRKSAVAQTRRNALSSAPVPPSSCSLTASQITAYRSLRFGKSLSGFHESVQASRPNLSRGHLKCAAQADFDSMAADQGRRYFMVGGKGGVGKTSLAASLAVKFANSGHATLVVSTDPAHSLSDSLDQDVTGGAPVFVEGTDMPLCALEIDPEKARDDLRTFASGDGGKEVEDFMGSVGLGGMYDQLADLKLSELLDTPPPGLDEALAIAKVVQFTKNEEFKQYTRIVFDTAPTGHTLRLLSLPDFLEASIGKVVRLRQKLTSATSAIKGLFGAEEEQDEAINKLEKLKLEMQEVRDLFRDPSQTEFIIATIPTIMAISESGRLLTELRAEEVPVKRIVMNQLMPPVDETVAATPDEVKTMLQSLDKEYGTHLTAYNRFCEVKRKDQQRAMAMLEEDPGLSQLVQ</sequence>
<dbReference type="InterPro" id="IPR025723">
    <property type="entry name" value="ArsA/GET3_ATPase-like"/>
</dbReference>
<proteinExistence type="predicted"/>
<dbReference type="InterPro" id="IPR027417">
    <property type="entry name" value="P-loop_NTPase"/>
</dbReference>
<dbReference type="GO" id="GO:0005524">
    <property type="term" value="F:ATP binding"/>
    <property type="evidence" value="ECO:0007669"/>
    <property type="project" value="InterPro"/>
</dbReference>
<dbReference type="CDD" id="cd02035">
    <property type="entry name" value="ArsA"/>
    <property type="match status" value="1"/>
</dbReference>
<dbReference type="Gene3D" id="3.40.50.300">
    <property type="entry name" value="P-loop containing nucleotide triphosphate hydrolases"/>
    <property type="match status" value="1"/>
</dbReference>
<organism evidence="3 4">
    <name type="scientific">Cymbomonas tetramitiformis</name>
    <dbReference type="NCBI Taxonomy" id="36881"/>
    <lineage>
        <taxon>Eukaryota</taxon>
        <taxon>Viridiplantae</taxon>
        <taxon>Chlorophyta</taxon>
        <taxon>Pyramimonadophyceae</taxon>
        <taxon>Pyramimonadales</taxon>
        <taxon>Pyramimonadaceae</taxon>
        <taxon>Cymbomonas</taxon>
    </lineage>
</organism>
<dbReference type="EMBL" id="LGRX02007004">
    <property type="protein sequence ID" value="KAK3275814.1"/>
    <property type="molecule type" value="Genomic_DNA"/>
</dbReference>
<accession>A0AAE0GCX1</accession>
<dbReference type="GO" id="GO:0071816">
    <property type="term" value="P:tail-anchored membrane protein insertion into ER membrane"/>
    <property type="evidence" value="ECO:0007669"/>
    <property type="project" value="TreeGrafter"/>
</dbReference>
<evidence type="ECO:0000313" key="3">
    <source>
        <dbReference type="EMBL" id="KAK3275814.1"/>
    </source>
</evidence>
<protein>
    <recommendedName>
        <fullName evidence="2">ArsA/GET3 Anion-transporting ATPase-like domain-containing protein</fullName>
    </recommendedName>
</protein>
<dbReference type="InterPro" id="IPR016300">
    <property type="entry name" value="ATPase_ArsA/GET3"/>
</dbReference>
<feature type="coiled-coil region" evidence="1">
    <location>
        <begin position="300"/>
        <end position="327"/>
    </location>
</feature>
<dbReference type="PANTHER" id="PTHR10803:SF0">
    <property type="entry name" value="ATPASE GET3B"/>
    <property type="match status" value="1"/>
</dbReference>
<evidence type="ECO:0000256" key="1">
    <source>
        <dbReference type="SAM" id="Coils"/>
    </source>
</evidence>
<dbReference type="GO" id="GO:0016887">
    <property type="term" value="F:ATP hydrolysis activity"/>
    <property type="evidence" value="ECO:0007669"/>
    <property type="project" value="InterPro"/>
</dbReference>
<dbReference type="SUPFAM" id="SSF52540">
    <property type="entry name" value="P-loop containing nucleoside triphosphate hydrolases"/>
    <property type="match status" value="1"/>
</dbReference>
<dbReference type="NCBIfam" id="TIGR00345">
    <property type="entry name" value="GET3_arsA_TRC40"/>
    <property type="match status" value="1"/>
</dbReference>
<dbReference type="PANTHER" id="PTHR10803">
    <property type="entry name" value="ARSENICAL PUMP-DRIVING ATPASE ARSENITE-TRANSLOCATING ATPASE"/>
    <property type="match status" value="1"/>
</dbReference>
<keyword evidence="4" id="KW-1185">Reference proteome</keyword>
<comment type="caution">
    <text evidence="3">The sequence shown here is derived from an EMBL/GenBank/DDBJ whole genome shotgun (WGS) entry which is preliminary data.</text>
</comment>
<dbReference type="AlphaFoldDB" id="A0AAE0GCX1"/>
<dbReference type="Proteomes" id="UP001190700">
    <property type="component" value="Unassembled WGS sequence"/>
</dbReference>
<keyword evidence="1" id="KW-0175">Coiled coil</keyword>
<reference evidence="3 4" key="1">
    <citation type="journal article" date="2015" name="Genome Biol. Evol.">
        <title>Comparative Genomics of a Bacterivorous Green Alga Reveals Evolutionary Causalities and Consequences of Phago-Mixotrophic Mode of Nutrition.</title>
        <authorList>
            <person name="Burns J.A."/>
            <person name="Paasch A."/>
            <person name="Narechania A."/>
            <person name="Kim E."/>
        </authorList>
    </citation>
    <scope>NUCLEOTIDE SEQUENCE [LARGE SCALE GENOMIC DNA]</scope>
    <source>
        <strain evidence="3 4">PLY_AMNH</strain>
    </source>
</reference>